<dbReference type="PANTHER" id="PTHR25465:SF32">
    <property type="entry name" value="BLOODTHIRSTY-RELATED GENE FAMILY, MEMBER 16 ISOFORM X1-RELATED"/>
    <property type="match status" value="1"/>
</dbReference>
<dbReference type="Gene3D" id="2.60.120.920">
    <property type="match status" value="1"/>
</dbReference>
<dbReference type="PANTHER" id="PTHR25465">
    <property type="entry name" value="B-BOX DOMAIN CONTAINING"/>
    <property type="match status" value="1"/>
</dbReference>
<keyword evidence="3" id="KW-0862">Zinc</keyword>
<feature type="coiled-coil region" evidence="4">
    <location>
        <begin position="68"/>
        <end position="114"/>
    </location>
</feature>
<dbReference type="InterPro" id="IPR006574">
    <property type="entry name" value="PRY"/>
</dbReference>
<evidence type="ECO:0000256" key="3">
    <source>
        <dbReference type="ARBA" id="ARBA00022833"/>
    </source>
</evidence>
<evidence type="ECO:0000259" key="5">
    <source>
        <dbReference type="SMART" id="SM00589"/>
    </source>
</evidence>
<evidence type="ECO:0000256" key="2">
    <source>
        <dbReference type="ARBA" id="ARBA00022771"/>
    </source>
</evidence>
<dbReference type="InterPro" id="IPR043136">
    <property type="entry name" value="B30.2/SPRY_sf"/>
</dbReference>
<dbReference type="InterPro" id="IPR013320">
    <property type="entry name" value="ConA-like_dom_sf"/>
</dbReference>
<evidence type="ECO:0000256" key="4">
    <source>
        <dbReference type="SAM" id="Coils"/>
    </source>
</evidence>
<dbReference type="Pfam" id="PF13765">
    <property type="entry name" value="PRY"/>
    <property type="match status" value="1"/>
</dbReference>
<dbReference type="GO" id="GO:0008270">
    <property type="term" value="F:zinc ion binding"/>
    <property type="evidence" value="ECO:0007669"/>
    <property type="project" value="UniProtKB-KW"/>
</dbReference>
<name>A0AA88Q7G9_9TELE</name>
<organism evidence="6 7">
    <name type="scientific">Cirrhinus molitorella</name>
    <name type="common">mud carp</name>
    <dbReference type="NCBI Taxonomy" id="172907"/>
    <lineage>
        <taxon>Eukaryota</taxon>
        <taxon>Metazoa</taxon>
        <taxon>Chordata</taxon>
        <taxon>Craniata</taxon>
        <taxon>Vertebrata</taxon>
        <taxon>Euteleostomi</taxon>
        <taxon>Actinopterygii</taxon>
        <taxon>Neopterygii</taxon>
        <taxon>Teleostei</taxon>
        <taxon>Ostariophysi</taxon>
        <taxon>Cypriniformes</taxon>
        <taxon>Cyprinidae</taxon>
        <taxon>Labeoninae</taxon>
        <taxon>Labeonini</taxon>
        <taxon>Cirrhinus</taxon>
    </lineage>
</organism>
<feature type="domain" description="SPRY-associated" evidence="5">
    <location>
        <begin position="245"/>
        <end position="297"/>
    </location>
</feature>
<dbReference type="InterPro" id="IPR003879">
    <property type="entry name" value="Butyrophylin_SPRY"/>
</dbReference>
<dbReference type="Pfam" id="PF25600">
    <property type="entry name" value="TRIM_CC"/>
    <property type="match status" value="1"/>
</dbReference>
<dbReference type="InterPro" id="IPR058030">
    <property type="entry name" value="TRIM8/14/16/25/29/45/65_CC"/>
</dbReference>
<proteinExistence type="predicted"/>
<dbReference type="InterPro" id="IPR051051">
    <property type="entry name" value="E3_ubiq-ligase_TRIM/RNF"/>
</dbReference>
<dbReference type="SMART" id="SM00589">
    <property type="entry name" value="PRY"/>
    <property type="match status" value="1"/>
</dbReference>
<sequence length="493" mass="56217">MHNVVPIEEESGQKRIQLEKTQEEIKIMIQDRCKKIKDIKNLAKSNKSTHERNKANKVELFTDLIRSIERCQSELIETMEQKQKAAENQAEELIKELKQDITKLEKRDIELEKLSHTEDHLHLLQVYSSVSSTPEVKTWTNININNDLLNTETLEKALTCLKEKVNKELKKIHEISQPSVIQGFTFIPPTSQPSANSIFIFGSTSIDSVFSHPLNKAEKVNKQVKVSCFGGDSPLDLSTIQQLYAVNVFLDPKTAYPKLILSKDGKQVKHSGSWRDVPNNPERFDSSACVLGRDGYSCGKFYYEVENVRTSHHTPPFFFCSSLPPCSLFFSFPFPELNEWKVPRSTMEASLVGMPEMSGVSRRLVAMGNTPPMTSQTVHSTHLLIPLHFSPPSHRFSKIMAEFKRVLNTDLLQLFLDGLDDLVPRLMEEYKTESQGRRRNHNKVHGETLDVSMKNMQTGLLIGHEGELEDVFPQDIFSVGIVVEEKIVLYKCF</sequence>
<comment type="caution">
    <text evidence="6">The sequence shown here is derived from an EMBL/GenBank/DDBJ whole genome shotgun (WGS) entry which is preliminary data.</text>
</comment>
<dbReference type="SUPFAM" id="SSF49899">
    <property type="entry name" value="Concanavalin A-like lectins/glucanases"/>
    <property type="match status" value="1"/>
</dbReference>
<keyword evidence="7" id="KW-1185">Reference proteome</keyword>
<keyword evidence="4" id="KW-0175">Coiled coil</keyword>
<keyword evidence="2" id="KW-0863">Zinc-finger</keyword>
<dbReference type="PRINTS" id="PR01407">
    <property type="entry name" value="BUTYPHLNCDUF"/>
</dbReference>
<protein>
    <recommendedName>
        <fullName evidence="5">SPRY-associated domain-containing protein</fullName>
    </recommendedName>
</protein>
<dbReference type="EMBL" id="JAUYZG010000002">
    <property type="protein sequence ID" value="KAK2913671.1"/>
    <property type="molecule type" value="Genomic_DNA"/>
</dbReference>
<evidence type="ECO:0000313" key="6">
    <source>
        <dbReference type="EMBL" id="KAK2913671.1"/>
    </source>
</evidence>
<evidence type="ECO:0000313" key="7">
    <source>
        <dbReference type="Proteomes" id="UP001187343"/>
    </source>
</evidence>
<evidence type="ECO:0000256" key="1">
    <source>
        <dbReference type="ARBA" id="ARBA00022723"/>
    </source>
</evidence>
<dbReference type="Proteomes" id="UP001187343">
    <property type="component" value="Unassembled WGS sequence"/>
</dbReference>
<keyword evidence="1" id="KW-0479">Metal-binding</keyword>
<accession>A0AA88Q7G9</accession>
<reference evidence="6" key="1">
    <citation type="submission" date="2023-08" db="EMBL/GenBank/DDBJ databases">
        <title>Chromosome-level Genome Assembly of mud carp (Cirrhinus molitorella).</title>
        <authorList>
            <person name="Liu H."/>
        </authorList>
    </citation>
    <scope>NUCLEOTIDE SEQUENCE</scope>
    <source>
        <strain evidence="6">Prfri</strain>
        <tissue evidence="6">Muscle</tissue>
    </source>
</reference>
<dbReference type="AlphaFoldDB" id="A0AA88Q7G9"/>
<gene>
    <name evidence="6" type="ORF">Q8A67_002070</name>
</gene>